<proteinExistence type="predicted"/>
<feature type="chain" id="PRO_5005893855" evidence="1">
    <location>
        <begin position="23"/>
        <end position="199"/>
    </location>
</feature>
<evidence type="ECO:0000256" key="1">
    <source>
        <dbReference type="SAM" id="SignalP"/>
    </source>
</evidence>
<dbReference type="Proteomes" id="UP000046393">
    <property type="component" value="Unplaced"/>
</dbReference>
<dbReference type="WBParaSite" id="SMUV_0001108601-mRNA-1">
    <property type="protein sequence ID" value="SMUV_0001108601-mRNA-1"/>
    <property type="gene ID" value="SMUV_0001108601"/>
</dbReference>
<name>A0A0N5B1C3_9BILA</name>
<sequence length="199" mass="22257">MCVRRFLCSMCPQFALVIAVNCVTPLILAPKVAIRESAEVSCELFRERSSRDSLVQCTGRRDWCLKPAPSTTSAAFTAPPPLNQPIQHCNFKITEGCVFKSRRVLPVCFSSIRSIRHERLVLLRDCARVQRITGPPASVGRASSSQSEDHGFGPHDGGVFLGFKNQESQFYDTVILLQHFDSSFRLTPTLIRKHLLINP</sequence>
<feature type="signal peptide" evidence="1">
    <location>
        <begin position="1"/>
        <end position="22"/>
    </location>
</feature>
<evidence type="ECO:0000313" key="2">
    <source>
        <dbReference type="Proteomes" id="UP000046393"/>
    </source>
</evidence>
<keyword evidence="2" id="KW-1185">Reference proteome</keyword>
<evidence type="ECO:0000313" key="3">
    <source>
        <dbReference type="WBParaSite" id="SMUV_0001108601-mRNA-1"/>
    </source>
</evidence>
<reference evidence="3" key="1">
    <citation type="submission" date="2017-02" db="UniProtKB">
        <authorList>
            <consortium name="WormBaseParasite"/>
        </authorList>
    </citation>
    <scope>IDENTIFICATION</scope>
</reference>
<accession>A0A0N5B1C3</accession>
<keyword evidence="1" id="KW-0732">Signal</keyword>
<protein>
    <submittedName>
        <fullName evidence="3">Secreted protein</fullName>
    </submittedName>
</protein>
<dbReference type="AlphaFoldDB" id="A0A0N5B1C3"/>
<organism evidence="2 3">
    <name type="scientific">Syphacia muris</name>
    <dbReference type="NCBI Taxonomy" id="451379"/>
    <lineage>
        <taxon>Eukaryota</taxon>
        <taxon>Metazoa</taxon>
        <taxon>Ecdysozoa</taxon>
        <taxon>Nematoda</taxon>
        <taxon>Chromadorea</taxon>
        <taxon>Rhabditida</taxon>
        <taxon>Spirurina</taxon>
        <taxon>Oxyuridomorpha</taxon>
        <taxon>Oxyuroidea</taxon>
        <taxon>Oxyuridae</taxon>
        <taxon>Syphacia</taxon>
    </lineage>
</organism>